<keyword evidence="16" id="KW-1185">Reference proteome</keyword>
<dbReference type="OrthoDB" id="9807240at2"/>
<dbReference type="HAMAP" id="MF_00138">
    <property type="entry name" value="GARS"/>
    <property type="match status" value="1"/>
</dbReference>
<dbReference type="InterPro" id="IPR020562">
    <property type="entry name" value="PRibGlycinamide_synth_N"/>
</dbReference>
<dbReference type="SUPFAM" id="SSF51246">
    <property type="entry name" value="Rudiment single hybrid motif"/>
    <property type="match status" value="1"/>
</dbReference>
<dbReference type="Gene3D" id="3.30.470.20">
    <property type="entry name" value="ATP-grasp fold, B domain"/>
    <property type="match status" value="1"/>
</dbReference>
<evidence type="ECO:0000256" key="10">
    <source>
        <dbReference type="ARBA" id="ARBA00042242"/>
    </source>
</evidence>
<dbReference type="Pfam" id="PF02843">
    <property type="entry name" value="GARS_C"/>
    <property type="match status" value="1"/>
</dbReference>
<comment type="pathway">
    <text evidence="3 12">Purine metabolism; IMP biosynthesis via de novo pathway; N(1)-(5-phospho-D-ribosyl)glycinamide from 5-phospho-alpha-D-ribose 1-diphosphate: step 2/2.</text>
</comment>
<dbReference type="PROSITE" id="PS00184">
    <property type="entry name" value="GARS"/>
    <property type="match status" value="1"/>
</dbReference>
<dbReference type="EC" id="6.3.4.13" evidence="4 12"/>
<feature type="domain" description="ATP-grasp" evidence="14">
    <location>
        <begin position="107"/>
        <end position="312"/>
    </location>
</feature>
<dbReference type="GO" id="GO:0004637">
    <property type="term" value="F:phosphoribosylamine-glycine ligase activity"/>
    <property type="evidence" value="ECO:0007669"/>
    <property type="project" value="UniProtKB-UniRule"/>
</dbReference>
<dbReference type="Gene3D" id="3.40.50.20">
    <property type="match status" value="1"/>
</dbReference>
<dbReference type="InterPro" id="IPR011054">
    <property type="entry name" value="Rudment_hybrid_motif"/>
</dbReference>
<keyword evidence="6 13" id="KW-0547">Nucleotide-binding</keyword>
<dbReference type="EMBL" id="FNEN01000008">
    <property type="protein sequence ID" value="SDI89092.1"/>
    <property type="molecule type" value="Genomic_DNA"/>
</dbReference>
<dbReference type="InterPro" id="IPR020559">
    <property type="entry name" value="PRibGlycinamide_synth_CS"/>
</dbReference>
<gene>
    <name evidence="12" type="primary">purD</name>
    <name evidence="15" type="ORF">SAMN04488123_10818</name>
</gene>
<dbReference type="Gene3D" id="3.30.1490.20">
    <property type="entry name" value="ATP-grasp fold, A domain"/>
    <property type="match status" value="1"/>
</dbReference>
<evidence type="ECO:0000259" key="14">
    <source>
        <dbReference type="PROSITE" id="PS50975"/>
    </source>
</evidence>
<evidence type="ECO:0000256" key="3">
    <source>
        <dbReference type="ARBA" id="ARBA00005174"/>
    </source>
</evidence>
<dbReference type="NCBIfam" id="TIGR00877">
    <property type="entry name" value="purD"/>
    <property type="match status" value="1"/>
</dbReference>
<dbReference type="InterPro" id="IPR011761">
    <property type="entry name" value="ATP-grasp"/>
</dbReference>
<dbReference type="InterPro" id="IPR020560">
    <property type="entry name" value="PRibGlycinamide_synth_C-dom"/>
</dbReference>
<dbReference type="UniPathway" id="UPA00074">
    <property type="reaction ID" value="UER00125"/>
</dbReference>
<evidence type="ECO:0000256" key="13">
    <source>
        <dbReference type="PROSITE-ProRule" id="PRU00409"/>
    </source>
</evidence>
<dbReference type="GO" id="GO:0006189">
    <property type="term" value="P:'de novo' IMP biosynthetic process"/>
    <property type="evidence" value="ECO:0007669"/>
    <property type="project" value="UniProtKB-UniRule"/>
</dbReference>
<keyword evidence="8 13" id="KW-0067">ATP-binding</keyword>
<dbReference type="AlphaFoldDB" id="A0A1G8P9F0"/>
<keyword evidence="5 12" id="KW-0436">Ligase</keyword>
<accession>A0A1G8P9F0</accession>
<dbReference type="SMART" id="SM01209">
    <property type="entry name" value="GARS_A"/>
    <property type="match status" value="1"/>
</dbReference>
<dbReference type="GO" id="GO:0046872">
    <property type="term" value="F:metal ion binding"/>
    <property type="evidence" value="ECO:0007669"/>
    <property type="project" value="InterPro"/>
</dbReference>
<keyword evidence="7 12" id="KW-0658">Purine biosynthesis</keyword>
<dbReference type="SMART" id="SM01210">
    <property type="entry name" value="GARS_C"/>
    <property type="match status" value="1"/>
</dbReference>
<evidence type="ECO:0000256" key="4">
    <source>
        <dbReference type="ARBA" id="ARBA00013255"/>
    </source>
</evidence>
<dbReference type="Pfam" id="PF02844">
    <property type="entry name" value="GARS_N"/>
    <property type="match status" value="1"/>
</dbReference>
<dbReference type="SUPFAM" id="SSF56059">
    <property type="entry name" value="Glutathione synthetase ATP-binding domain-like"/>
    <property type="match status" value="1"/>
</dbReference>
<dbReference type="PROSITE" id="PS50975">
    <property type="entry name" value="ATP_GRASP"/>
    <property type="match status" value="1"/>
</dbReference>
<organism evidence="15 16">
    <name type="scientific">Natribacillus halophilus</name>
    <dbReference type="NCBI Taxonomy" id="549003"/>
    <lineage>
        <taxon>Bacteria</taxon>
        <taxon>Bacillati</taxon>
        <taxon>Bacillota</taxon>
        <taxon>Bacilli</taxon>
        <taxon>Bacillales</taxon>
        <taxon>Bacillaceae</taxon>
        <taxon>Natribacillus</taxon>
    </lineage>
</organism>
<evidence type="ECO:0000256" key="8">
    <source>
        <dbReference type="ARBA" id="ARBA00022840"/>
    </source>
</evidence>
<dbReference type="InterPro" id="IPR020561">
    <property type="entry name" value="PRibGlycinamid_synth_ATP-grasp"/>
</dbReference>
<evidence type="ECO:0000256" key="5">
    <source>
        <dbReference type="ARBA" id="ARBA00022598"/>
    </source>
</evidence>
<evidence type="ECO:0000256" key="12">
    <source>
        <dbReference type="HAMAP-Rule" id="MF_00138"/>
    </source>
</evidence>
<evidence type="ECO:0000313" key="16">
    <source>
        <dbReference type="Proteomes" id="UP000198853"/>
    </source>
</evidence>
<dbReference type="GO" id="GO:0005524">
    <property type="term" value="F:ATP binding"/>
    <property type="evidence" value="ECO:0007669"/>
    <property type="project" value="UniProtKB-UniRule"/>
</dbReference>
<dbReference type="GO" id="GO:0009113">
    <property type="term" value="P:purine nucleobase biosynthetic process"/>
    <property type="evidence" value="ECO:0007669"/>
    <property type="project" value="InterPro"/>
</dbReference>
<proteinExistence type="inferred from homology"/>
<evidence type="ECO:0000256" key="7">
    <source>
        <dbReference type="ARBA" id="ARBA00022755"/>
    </source>
</evidence>
<dbReference type="InterPro" id="IPR000115">
    <property type="entry name" value="PRibGlycinamide_synth"/>
</dbReference>
<dbReference type="Pfam" id="PF01071">
    <property type="entry name" value="GARS_A"/>
    <property type="match status" value="1"/>
</dbReference>
<comment type="cofactor">
    <cofactor evidence="1">
        <name>Mn(2+)</name>
        <dbReference type="ChEBI" id="CHEBI:29035"/>
    </cofactor>
</comment>
<protein>
    <recommendedName>
        <fullName evidence="4 12">Phosphoribosylamine--glycine ligase</fullName>
        <ecNumber evidence="4 12">6.3.4.13</ecNumber>
    </recommendedName>
    <alternativeName>
        <fullName evidence="12">GARS</fullName>
    </alternativeName>
    <alternativeName>
        <fullName evidence="10 12">Glycinamide ribonucleotide synthetase</fullName>
    </alternativeName>
    <alternativeName>
        <fullName evidence="11 12">Phosphoribosylglycinamide synthetase</fullName>
    </alternativeName>
</protein>
<sequence length="421" mass="44669">MNVLVVGSGGREHVLAWKLSISPIVDRVYVAPGNPGMDHVAERLSVDAEDGEALAAAAKKHDVDLTVIGPEASLLAGVADVFAQEGLKVFAPKKNAARIEGSKSFAKDMMKRYGIPTADYAVFTDFDRAKAYISEKGVPIVVKADGLAAGKGVTVAKTWSEAEDALANVLQNDAFGTGAKVVLEEYLEGEEISLMGLVNGDTVVPLAESQDHKRVYDGDQGPNTGGMGAYSPVPHVGEDVMETAFDAILQPAASALVTEGAPFTGVLYAGLVLTDAGPKVIEFNARFGDPEAQVILPRMEDDLAEVLLEVLDGRTPELSWKREALVGVVGAAEGYPGAYQKGLEVPGNIAFDPEDSMMFYAGVDGDAQTLRSSGGRVFLLTSFGETVAKAQKRVYKQMRTLKLDGYHYRTDIGARGLGSKE</sequence>
<evidence type="ECO:0000256" key="11">
    <source>
        <dbReference type="ARBA" id="ARBA00042864"/>
    </source>
</evidence>
<evidence type="ECO:0000256" key="2">
    <source>
        <dbReference type="ARBA" id="ARBA00001946"/>
    </source>
</evidence>
<dbReference type="InterPro" id="IPR013815">
    <property type="entry name" value="ATP_grasp_subdomain_1"/>
</dbReference>
<reference evidence="15 16" key="1">
    <citation type="submission" date="2016-10" db="EMBL/GenBank/DDBJ databases">
        <authorList>
            <person name="de Groot N.N."/>
        </authorList>
    </citation>
    <scope>NUCLEOTIDE SEQUENCE [LARGE SCALE GENOMIC DNA]</scope>
    <source>
        <strain evidence="15 16">DSM 21771</strain>
    </source>
</reference>
<comment type="catalytic activity">
    <reaction evidence="12">
        <text>5-phospho-beta-D-ribosylamine + glycine + ATP = N(1)-(5-phospho-beta-D-ribosyl)glycinamide + ADP + phosphate + H(+)</text>
        <dbReference type="Rhea" id="RHEA:17453"/>
        <dbReference type="ChEBI" id="CHEBI:15378"/>
        <dbReference type="ChEBI" id="CHEBI:30616"/>
        <dbReference type="ChEBI" id="CHEBI:43474"/>
        <dbReference type="ChEBI" id="CHEBI:57305"/>
        <dbReference type="ChEBI" id="CHEBI:58681"/>
        <dbReference type="ChEBI" id="CHEBI:143788"/>
        <dbReference type="ChEBI" id="CHEBI:456216"/>
        <dbReference type="EC" id="6.3.4.13"/>
    </reaction>
</comment>
<dbReference type="SUPFAM" id="SSF52440">
    <property type="entry name" value="PreATP-grasp domain"/>
    <property type="match status" value="1"/>
</dbReference>
<dbReference type="InterPro" id="IPR037123">
    <property type="entry name" value="PRibGlycinamide_synth_C_sf"/>
</dbReference>
<evidence type="ECO:0000313" key="15">
    <source>
        <dbReference type="EMBL" id="SDI89092.1"/>
    </source>
</evidence>
<dbReference type="Gene3D" id="3.90.600.10">
    <property type="entry name" value="Phosphoribosylglycinamide synthetase, C-terminal domain"/>
    <property type="match status" value="1"/>
</dbReference>
<dbReference type="PANTHER" id="PTHR43472">
    <property type="entry name" value="PHOSPHORIBOSYLAMINE--GLYCINE LIGASE"/>
    <property type="match status" value="1"/>
</dbReference>
<evidence type="ECO:0000256" key="9">
    <source>
        <dbReference type="ARBA" id="ARBA00038345"/>
    </source>
</evidence>
<evidence type="ECO:0000256" key="6">
    <source>
        <dbReference type="ARBA" id="ARBA00022741"/>
    </source>
</evidence>
<evidence type="ECO:0000256" key="1">
    <source>
        <dbReference type="ARBA" id="ARBA00001936"/>
    </source>
</evidence>
<dbReference type="PANTHER" id="PTHR43472:SF1">
    <property type="entry name" value="PHOSPHORIBOSYLAMINE--GLYCINE LIGASE, CHLOROPLASTIC"/>
    <property type="match status" value="1"/>
</dbReference>
<name>A0A1G8P9F0_9BACI</name>
<dbReference type="RefSeq" id="WP_090398565.1">
    <property type="nucleotide sequence ID" value="NZ_FNEN01000008.1"/>
</dbReference>
<dbReference type="InterPro" id="IPR016185">
    <property type="entry name" value="PreATP-grasp_dom_sf"/>
</dbReference>
<comment type="cofactor">
    <cofactor evidence="2">
        <name>Mg(2+)</name>
        <dbReference type="ChEBI" id="CHEBI:18420"/>
    </cofactor>
</comment>
<dbReference type="Proteomes" id="UP000198853">
    <property type="component" value="Unassembled WGS sequence"/>
</dbReference>
<comment type="similarity">
    <text evidence="9 12">Belongs to the GARS family.</text>
</comment>